<name>A0A1Z1M4H4_OSMFI</name>
<gene>
    <name evidence="1" type="primary">orf43</name>
</gene>
<geneLocation type="chloroplast" evidence="1"/>
<keyword evidence="1" id="KW-0934">Plastid</keyword>
<dbReference type="AlphaFoldDB" id="A0A1Z1M4H4"/>
<reference evidence="1" key="1">
    <citation type="journal article" date="2017" name="J. Phycol.">
        <title>Analysis of chloroplast genomes and a supermatrix inform reclassification of the Rhodomelaceae (Rhodophyta).</title>
        <authorList>
            <person name="Diaz-Tapia P."/>
            <person name="Maggs C.A."/>
            <person name="West J.A."/>
            <person name="Verbruggen H."/>
        </authorList>
    </citation>
    <scope>NUCLEOTIDE SEQUENCE</scope>
    <source>
        <strain evidence="1">JW2841</strain>
    </source>
</reference>
<organism evidence="1">
    <name type="scientific">Osmundaria fimbriata</name>
    <name type="common">Red alga</name>
    <name type="synonym">Delesseria fimbriata</name>
    <dbReference type="NCBI Taxonomy" id="228265"/>
    <lineage>
        <taxon>Eukaryota</taxon>
        <taxon>Rhodophyta</taxon>
        <taxon>Florideophyceae</taxon>
        <taxon>Rhodymeniophycidae</taxon>
        <taxon>Ceramiales</taxon>
        <taxon>Rhodomelaceae</taxon>
        <taxon>Amansieae</taxon>
        <taxon>Osmundaria</taxon>
    </lineage>
</organism>
<dbReference type="RefSeq" id="YP_009392248.1">
    <property type="nucleotide sequence ID" value="NC_035262.1"/>
</dbReference>
<dbReference type="EMBL" id="MF101415">
    <property type="protein sequence ID" value="ARW60810.1"/>
    <property type="molecule type" value="Genomic_DNA"/>
</dbReference>
<protein>
    <submittedName>
        <fullName evidence="1">Uncharacterized protein</fullName>
    </submittedName>
</protein>
<keyword evidence="1" id="KW-0150">Chloroplast</keyword>
<accession>A0A1Z1M4H4</accession>
<proteinExistence type="predicted"/>
<sequence length="43" mass="5189">MSYNNNNKYIILILFTKVRYASHINFLFSLLDLNMFKANIYLN</sequence>
<dbReference type="GeneID" id="33353754"/>
<evidence type="ECO:0000313" key="1">
    <source>
        <dbReference type="EMBL" id="ARW60810.1"/>
    </source>
</evidence>